<feature type="compositionally biased region" description="Pro residues" evidence="1">
    <location>
        <begin position="193"/>
        <end position="203"/>
    </location>
</feature>
<protein>
    <recommendedName>
        <fullName evidence="4">SPOR domain-containing protein</fullName>
    </recommendedName>
</protein>
<keyword evidence="3" id="KW-1185">Reference proteome</keyword>
<evidence type="ECO:0000313" key="2">
    <source>
        <dbReference type="EMBL" id="MBC9175788.1"/>
    </source>
</evidence>
<dbReference type="Proteomes" id="UP000603940">
    <property type="component" value="Unassembled WGS sequence"/>
</dbReference>
<evidence type="ECO:0000313" key="3">
    <source>
        <dbReference type="Proteomes" id="UP000603940"/>
    </source>
</evidence>
<dbReference type="RefSeq" id="WP_187776955.1">
    <property type="nucleotide sequence ID" value="NZ_JACTUZ010000004.1"/>
</dbReference>
<dbReference type="EMBL" id="JACTUZ010000004">
    <property type="protein sequence ID" value="MBC9175788.1"/>
    <property type="molecule type" value="Genomic_DNA"/>
</dbReference>
<name>A0ABR7R236_9PROT</name>
<sequence length="325" mass="35226">MPPVDASLTFAHPDLGVALVDMAPDRAADPVERLRRRLEALETRPTFAAELPIVYLPLTSADLWRLNIILDSAFASRAPLPREEGGWVDVVQQALLPESFPRPVEQPEPGTTASIDLAAEAKQRRSLRPWMLSGVAAALLAGVVAFYVLDPPGQQASLPQPGGQTEPAPPAVPDEPAVAAAPPVRADVVQPRPAAPEPAPDQRPAPAQQAGGAPPPWGASVPPRQPETVFGPRRITVHSTAAKRDVAEALLRSAASADDTVEFRTLRTTLNFASVRYFHERDKAAAEQLAKRLGPTWRVQDLTRYRPSPRLGSLEVWLPRYFRAD</sequence>
<feature type="compositionally biased region" description="Low complexity" evidence="1">
    <location>
        <begin position="204"/>
        <end position="222"/>
    </location>
</feature>
<feature type="region of interest" description="Disordered" evidence="1">
    <location>
        <begin position="156"/>
        <end position="230"/>
    </location>
</feature>
<reference evidence="2 3" key="1">
    <citation type="journal article" date="2009" name="Int. J. Syst. Evol. Microbiol.">
        <title>Transfer of Teichococcus ludipueritiae and Muricoccus roseus to the genus Roseomonas, as Roseomonas ludipueritiae comb. nov. and Roseomonas rosea comb. nov., respectively, and emended description of the genus Roseomonas.</title>
        <authorList>
            <person name="Sanchez-Porro C."/>
            <person name="Gallego V."/>
            <person name="Busse H.J."/>
            <person name="Kampfer P."/>
            <person name="Ventosa A."/>
        </authorList>
    </citation>
    <scope>NUCLEOTIDE SEQUENCE [LARGE SCALE GENOMIC DNA]</scope>
    <source>
        <strain evidence="2 3">DSM 14915</strain>
    </source>
</reference>
<comment type="caution">
    <text evidence="2">The sequence shown here is derived from an EMBL/GenBank/DDBJ whole genome shotgun (WGS) entry which is preliminary data.</text>
</comment>
<feature type="compositionally biased region" description="Low complexity" evidence="1">
    <location>
        <begin position="174"/>
        <end position="192"/>
    </location>
</feature>
<evidence type="ECO:0008006" key="4">
    <source>
        <dbReference type="Google" id="ProtNLM"/>
    </source>
</evidence>
<accession>A0ABR7R236</accession>
<proteinExistence type="predicted"/>
<gene>
    <name evidence="2" type="ORF">IBL25_02360</name>
</gene>
<organism evidence="2 3">
    <name type="scientific">Pseudoroseomonas ludipueritiae</name>
    <dbReference type="NCBI Taxonomy" id="198093"/>
    <lineage>
        <taxon>Bacteria</taxon>
        <taxon>Pseudomonadati</taxon>
        <taxon>Pseudomonadota</taxon>
        <taxon>Alphaproteobacteria</taxon>
        <taxon>Acetobacterales</taxon>
        <taxon>Acetobacteraceae</taxon>
        <taxon>Pseudoroseomonas</taxon>
    </lineage>
</organism>
<evidence type="ECO:0000256" key="1">
    <source>
        <dbReference type="SAM" id="MobiDB-lite"/>
    </source>
</evidence>